<evidence type="ECO:0000256" key="1">
    <source>
        <dbReference type="SAM" id="MobiDB-lite"/>
    </source>
</evidence>
<dbReference type="EMBL" id="JAULSU010000001">
    <property type="protein sequence ID" value="KAK0632715.1"/>
    <property type="molecule type" value="Genomic_DNA"/>
</dbReference>
<keyword evidence="3" id="KW-1185">Reference proteome</keyword>
<gene>
    <name evidence="2" type="ORF">B0T14DRAFT_598131</name>
</gene>
<sequence>MTSKAEKKPATSRSAKKSVSARSSKAKTASSGGTEKAARTGAGDTAGSYTGTGNQTTARESTPEPRYFCGCRSCYCGSAVHAPGDLCSLWYKAAHAL</sequence>
<feature type="region of interest" description="Disordered" evidence="1">
    <location>
        <begin position="1"/>
        <end position="63"/>
    </location>
</feature>
<comment type="caution">
    <text evidence="2">The sequence shown here is derived from an EMBL/GenBank/DDBJ whole genome shotgun (WGS) entry which is preliminary data.</text>
</comment>
<dbReference type="AlphaFoldDB" id="A0AA39XGL2"/>
<evidence type="ECO:0000313" key="3">
    <source>
        <dbReference type="Proteomes" id="UP001175000"/>
    </source>
</evidence>
<feature type="compositionally biased region" description="Low complexity" evidence="1">
    <location>
        <begin position="11"/>
        <end position="31"/>
    </location>
</feature>
<feature type="compositionally biased region" description="Polar residues" evidence="1">
    <location>
        <begin position="47"/>
        <end position="60"/>
    </location>
</feature>
<protein>
    <submittedName>
        <fullName evidence="2">Uncharacterized protein</fullName>
    </submittedName>
</protein>
<dbReference type="Proteomes" id="UP001175000">
    <property type="component" value="Unassembled WGS sequence"/>
</dbReference>
<proteinExistence type="predicted"/>
<reference evidence="2" key="1">
    <citation type="submission" date="2023-06" db="EMBL/GenBank/DDBJ databases">
        <title>Genome-scale phylogeny and comparative genomics of the fungal order Sordariales.</title>
        <authorList>
            <consortium name="Lawrence Berkeley National Laboratory"/>
            <person name="Hensen N."/>
            <person name="Bonometti L."/>
            <person name="Westerberg I."/>
            <person name="Brannstrom I.O."/>
            <person name="Guillou S."/>
            <person name="Cros-Aarteil S."/>
            <person name="Calhoun S."/>
            <person name="Haridas S."/>
            <person name="Kuo A."/>
            <person name="Mondo S."/>
            <person name="Pangilinan J."/>
            <person name="Riley R."/>
            <person name="Labutti K."/>
            <person name="Andreopoulos B."/>
            <person name="Lipzen A."/>
            <person name="Chen C."/>
            <person name="Yanf M."/>
            <person name="Daum C."/>
            <person name="Ng V."/>
            <person name="Clum A."/>
            <person name="Steindorff A."/>
            <person name="Ohm R."/>
            <person name="Martin F."/>
            <person name="Silar P."/>
            <person name="Natvig D."/>
            <person name="Lalanne C."/>
            <person name="Gautier V."/>
            <person name="Ament-Velasquez S.L."/>
            <person name="Kruys A."/>
            <person name="Hutchinson M.I."/>
            <person name="Powell A.J."/>
            <person name="Barry K."/>
            <person name="Miller A.N."/>
            <person name="Grigoriev I.V."/>
            <person name="Debuchy R."/>
            <person name="Gladieux P."/>
            <person name="Thoren M.H."/>
            <person name="Johannesson H."/>
        </authorList>
    </citation>
    <scope>NUCLEOTIDE SEQUENCE</scope>
    <source>
        <strain evidence="2">CBS 606.72</strain>
    </source>
</reference>
<organism evidence="2 3">
    <name type="scientific">Immersiella caudata</name>
    <dbReference type="NCBI Taxonomy" id="314043"/>
    <lineage>
        <taxon>Eukaryota</taxon>
        <taxon>Fungi</taxon>
        <taxon>Dikarya</taxon>
        <taxon>Ascomycota</taxon>
        <taxon>Pezizomycotina</taxon>
        <taxon>Sordariomycetes</taxon>
        <taxon>Sordariomycetidae</taxon>
        <taxon>Sordariales</taxon>
        <taxon>Lasiosphaeriaceae</taxon>
        <taxon>Immersiella</taxon>
    </lineage>
</organism>
<name>A0AA39XGL2_9PEZI</name>
<evidence type="ECO:0000313" key="2">
    <source>
        <dbReference type="EMBL" id="KAK0632715.1"/>
    </source>
</evidence>
<accession>A0AA39XGL2</accession>